<evidence type="ECO:0000313" key="8">
    <source>
        <dbReference type="EMBL" id="CAF1321292.1"/>
    </source>
</evidence>
<dbReference type="GO" id="GO:0035556">
    <property type="term" value="P:intracellular signal transduction"/>
    <property type="evidence" value="ECO:0007669"/>
    <property type="project" value="UniProtKB-ARBA"/>
</dbReference>
<dbReference type="PANTHER" id="PTHR11584">
    <property type="entry name" value="SERINE/THREONINE PROTEIN KINASE"/>
    <property type="match status" value="1"/>
</dbReference>
<evidence type="ECO:0000256" key="2">
    <source>
        <dbReference type="ARBA" id="ARBA00022679"/>
    </source>
</evidence>
<dbReference type="PANTHER" id="PTHR11584:SF369">
    <property type="entry name" value="MITOGEN-ACTIVATED PROTEIN KINASE KINASE KINASE 19-RELATED"/>
    <property type="match status" value="1"/>
</dbReference>
<dbReference type="InterPro" id="IPR011009">
    <property type="entry name" value="Kinase-like_dom_sf"/>
</dbReference>
<evidence type="ECO:0000313" key="9">
    <source>
        <dbReference type="Proteomes" id="UP000663882"/>
    </source>
</evidence>
<dbReference type="GO" id="GO:0004674">
    <property type="term" value="F:protein serine/threonine kinase activity"/>
    <property type="evidence" value="ECO:0007669"/>
    <property type="project" value="UniProtKB-KW"/>
</dbReference>
<name>A0A815F4L2_9BILA</name>
<accession>A0A815F4L2</accession>
<dbReference type="Gene3D" id="3.30.200.20">
    <property type="entry name" value="Phosphorylase Kinase, domain 1"/>
    <property type="match status" value="1"/>
</dbReference>
<proteinExistence type="predicted"/>
<sequence length="316" mass="36841">MEFILFQILIRDNYERVDGTGFMNMYVEGRLQLNFHTGTDSQTLVIRLLEQHKHIHDHDRVKTIEMNLIKSIVDVKNDNRSLHIYAYENNKVFKSFHLQIFFSSIERCTAFKRKMSKYRRETSHMEIEKKFNFKFECNEHGRIELGRGAYGIVYLAKDLYTMKKFAIKEVRIGKADDINAIQTKIKNISTLNRKNIVKYEGTSIIRDRKPTKPSSMPIGTPQYISPDMVNISPTGYGSEVDIWSIRCTVLEMVTGEKPYHEITNPLAILYKIGIEKQPPHIAETLSENIKSFLNKCFSSTREYPSAKDLLNHSFIK</sequence>
<dbReference type="Proteomes" id="UP000663882">
    <property type="component" value="Unassembled WGS sequence"/>
</dbReference>
<dbReference type="SUPFAM" id="SSF56112">
    <property type="entry name" value="Protein kinase-like (PK-like)"/>
    <property type="match status" value="1"/>
</dbReference>
<evidence type="ECO:0000256" key="1">
    <source>
        <dbReference type="ARBA" id="ARBA00022527"/>
    </source>
</evidence>
<dbReference type="OrthoDB" id="275301at2759"/>
<comment type="caution">
    <text evidence="8">The sequence shown here is derived from an EMBL/GenBank/DDBJ whole genome shotgun (WGS) entry which is preliminary data.</text>
</comment>
<keyword evidence="3 6" id="KW-0547">Nucleotide-binding</keyword>
<gene>
    <name evidence="8" type="ORF">RFH988_LOCUS30775</name>
</gene>
<dbReference type="PROSITE" id="PS00107">
    <property type="entry name" value="PROTEIN_KINASE_ATP"/>
    <property type="match status" value="1"/>
</dbReference>
<evidence type="ECO:0000256" key="3">
    <source>
        <dbReference type="ARBA" id="ARBA00022741"/>
    </source>
</evidence>
<evidence type="ECO:0000259" key="7">
    <source>
        <dbReference type="PROSITE" id="PS50011"/>
    </source>
</evidence>
<dbReference type="SMART" id="SM00220">
    <property type="entry name" value="S_TKc"/>
    <property type="match status" value="1"/>
</dbReference>
<evidence type="ECO:0000256" key="5">
    <source>
        <dbReference type="ARBA" id="ARBA00022840"/>
    </source>
</evidence>
<keyword evidence="2" id="KW-0808">Transferase</keyword>
<keyword evidence="5 6" id="KW-0067">ATP-binding</keyword>
<evidence type="ECO:0000256" key="4">
    <source>
        <dbReference type="ARBA" id="ARBA00022777"/>
    </source>
</evidence>
<dbReference type="InterPro" id="IPR000719">
    <property type="entry name" value="Prot_kinase_dom"/>
</dbReference>
<keyword evidence="1" id="KW-0723">Serine/threonine-protein kinase</keyword>
<dbReference type="Gene3D" id="1.10.510.10">
    <property type="entry name" value="Transferase(Phosphotransferase) domain 1"/>
    <property type="match status" value="1"/>
</dbReference>
<reference evidence="8" key="1">
    <citation type="submission" date="2021-02" db="EMBL/GenBank/DDBJ databases">
        <authorList>
            <person name="Nowell W R."/>
        </authorList>
    </citation>
    <scope>NUCLEOTIDE SEQUENCE</scope>
</reference>
<dbReference type="AlphaFoldDB" id="A0A815F4L2"/>
<dbReference type="PROSITE" id="PS50011">
    <property type="entry name" value="PROTEIN_KINASE_DOM"/>
    <property type="match status" value="1"/>
</dbReference>
<organism evidence="8 9">
    <name type="scientific">Rotaria sordida</name>
    <dbReference type="NCBI Taxonomy" id="392033"/>
    <lineage>
        <taxon>Eukaryota</taxon>
        <taxon>Metazoa</taxon>
        <taxon>Spiralia</taxon>
        <taxon>Gnathifera</taxon>
        <taxon>Rotifera</taxon>
        <taxon>Eurotatoria</taxon>
        <taxon>Bdelloidea</taxon>
        <taxon>Philodinida</taxon>
        <taxon>Philodinidae</taxon>
        <taxon>Rotaria</taxon>
    </lineage>
</organism>
<feature type="domain" description="Protein kinase" evidence="7">
    <location>
        <begin position="12"/>
        <end position="315"/>
    </location>
</feature>
<dbReference type="GO" id="GO:0005524">
    <property type="term" value="F:ATP binding"/>
    <property type="evidence" value="ECO:0007669"/>
    <property type="project" value="UniProtKB-UniRule"/>
</dbReference>
<protein>
    <recommendedName>
        <fullName evidence="7">Protein kinase domain-containing protein</fullName>
    </recommendedName>
</protein>
<feature type="binding site" evidence="6">
    <location>
        <position position="174"/>
    </location>
    <ligand>
        <name>ATP</name>
        <dbReference type="ChEBI" id="CHEBI:30616"/>
    </ligand>
</feature>
<dbReference type="Pfam" id="PF00069">
    <property type="entry name" value="Pkinase"/>
    <property type="match status" value="1"/>
</dbReference>
<keyword evidence="4" id="KW-0418">Kinase</keyword>
<dbReference type="EMBL" id="CAJNOO010003155">
    <property type="protein sequence ID" value="CAF1321292.1"/>
    <property type="molecule type" value="Genomic_DNA"/>
</dbReference>
<evidence type="ECO:0000256" key="6">
    <source>
        <dbReference type="PROSITE-ProRule" id="PRU10141"/>
    </source>
</evidence>
<dbReference type="InterPro" id="IPR017441">
    <property type="entry name" value="Protein_kinase_ATP_BS"/>
</dbReference>